<keyword evidence="3" id="KW-0560">Oxidoreductase</keyword>
<evidence type="ECO:0000313" key="9">
    <source>
        <dbReference type="EMBL" id="KNZ71015.1"/>
    </source>
</evidence>
<dbReference type="RefSeq" id="WP_052216404.1">
    <property type="nucleotide sequence ID" value="NZ_LGTE01000001.1"/>
</dbReference>
<dbReference type="GO" id="GO:0004325">
    <property type="term" value="F:ferrochelatase activity"/>
    <property type="evidence" value="ECO:0007669"/>
    <property type="project" value="InterPro"/>
</dbReference>
<dbReference type="Pfam" id="PF14824">
    <property type="entry name" value="Sirohm_synth_M"/>
    <property type="match status" value="1"/>
</dbReference>
<dbReference type="Pfam" id="PF13241">
    <property type="entry name" value="NAD_binding_7"/>
    <property type="match status" value="1"/>
</dbReference>
<evidence type="ECO:0000256" key="6">
    <source>
        <dbReference type="ARBA" id="ARBA00047561"/>
    </source>
</evidence>
<dbReference type="InterPro" id="IPR042518">
    <property type="entry name" value="SirC_C"/>
</dbReference>
<dbReference type="EC" id="1.3.1.76" evidence="2"/>
<dbReference type="UniPathway" id="UPA00262">
    <property type="reaction ID" value="UER00222"/>
</dbReference>
<gene>
    <name evidence="9" type="ORF">Tfer_0085</name>
</gene>
<dbReference type="InterPro" id="IPR006367">
    <property type="entry name" value="Sirohaem_synthase_N"/>
</dbReference>
<protein>
    <recommendedName>
        <fullName evidence="2">precorrin-2 dehydrogenase</fullName>
        <ecNumber evidence="2">1.3.1.76</ecNumber>
    </recommendedName>
</protein>
<name>A0A0L6W670_9FIRM</name>
<evidence type="ECO:0000256" key="2">
    <source>
        <dbReference type="ARBA" id="ARBA00012400"/>
    </source>
</evidence>
<proteinExistence type="predicted"/>
<evidence type="ECO:0000259" key="8">
    <source>
        <dbReference type="Pfam" id="PF14824"/>
    </source>
</evidence>
<dbReference type="GO" id="GO:0043115">
    <property type="term" value="F:precorrin-2 dehydrogenase activity"/>
    <property type="evidence" value="ECO:0007669"/>
    <property type="project" value="UniProtKB-EC"/>
</dbReference>
<dbReference type="PANTHER" id="PTHR35330:SF1">
    <property type="entry name" value="SIROHEME BIOSYNTHESIS PROTEIN MET8"/>
    <property type="match status" value="1"/>
</dbReference>
<keyword evidence="4" id="KW-0520">NAD</keyword>
<evidence type="ECO:0000256" key="4">
    <source>
        <dbReference type="ARBA" id="ARBA00023027"/>
    </source>
</evidence>
<evidence type="ECO:0000256" key="3">
    <source>
        <dbReference type="ARBA" id="ARBA00023002"/>
    </source>
</evidence>
<reference evidence="10" key="1">
    <citation type="submission" date="2015-07" db="EMBL/GenBank/DDBJ databases">
        <title>Complete Genome of Thermincola ferriacetica strain Z-0001T.</title>
        <authorList>
            <person name="Lusk B."/>
            <person name="Badalamenti J.P."/>
            <person name="Parameswaran P."/>
            <person name="Bond D.R."/>
            <person name="Torres C.I."/>
        </authorList>
    </citation>
    <scope>NUCLEOTIDE SEQUENCE [LARGE SCALE GENOMIC DNA]</scope>
    <source>
        <strain evidence="10">Z-0001</strain>
    </source>
</reference>
<sequence>MYNFYPIYLNLRNKKCLVVGGGKVAERKVRSLLECGARVYVVSPEVTPALEQLAWEGAITFVRRTYTTTDLEGSFLVVGATDDEKTNQRIADDCFERNMLVNIVDDPPKCNFIVPAVVRQGALSISISTDGNSPVLARKIKEKLKREYGPEYAKFLEIMGDLRRKIISSVPDESVRRQMFEDLVNSDIINLIKEGNEEKIKERINHVLNRGRTQS</sequence>
<dbReference type="NCBIfam" id="TIGR01470">
    <property type="entry name" value="cysG_Nterm"/>
    <property type="match status" value="1"/>
</dbReference>
<dbReference type="Pfam" id="PF10414">
    <property type="entry name" value="CysG_dimeriser"/>
    <property type="match status" value="1"/>
</dbReference>
<dbReference type="InterPro" id="IPR028281">
    <property type="entry name" value="Sirohaem_synthase_central"/>
</dbReference>
<dbReference type="PATRIC" id="fig|281456.6.peg.87"/>
<feature type="domain" description="Sirohaem synthase dimerisation" evidence="7">
    <location>
        <begin position="152"/>
        <end position="206"/>
    </location>
</feature>
<dbReference type="GO" id="GO:0019354">
    <property type="term" value="P:siroheme biosynthetic process"/>
    <property type="evidence" value="ECO:0007669"/>
    <property type="project" value="UniProtKB-UniPathway"/>
</dbReference>
<dbReference type="InterPro" id="IPR019478">
    <property type="entry name" value="Sirohaem_synthase_dimer_dom"/>
</dbReference>
<comment type="catalytic activity">
    <reaction evidence="6">
        <text>precorrin-2 + NAD(+) = sirohydrochlorin + NADH + 2 H(+)</text>
        <dbReference type="Rhea" id="RHEA:15613"/>
        <dbReference type="ChEBI" id="CHEBI:15378"/>
        <dbReference type="ChEBI" id="CHEBI:57540"/>
        <dbReference type="ChEBI" id="CHEBI:57945"/>
        <dbReference type="ChEBI" id="CHEBI:58351"/>
        <dbReference type="ChEBI" id="CHEBI:58827"/>
        <dbReference type="EC" id="1.3.1.76"/>
    </reaction>
</comment>
<dbReference type="InterPro" id="IPR028161">
    <property type="entry name" value="Met8-like"/>
</dbReference>
<evidence type="ECO:0000256" key="5">
    <source>
        <dbReference type="ARBA" id="ARBA00023244"/>
    </source>
</evidence>
<feature type="domain" description="Siroheme synthase central" evidence="8">
    <location>
        <begin position="120"/>
        <end position="146"/>
    </location>
</feature>
<evidence type="ECO:0000259" key="7">
    <source>
        <dbReference type="Pfam" id="PF10414"/>
    </source>
</evidence>
<keyword evidence="10" id="KW-1185">Reference proteome</keyword>
<dbReference type="SUPFAM" id="SSF75615">
    <property type="entry name" value="Siroheme synthase middle domains-like"/>
    <property type="match status" value="1"/>
</dbReference>
<dbReference type="EMBL" id="LGTE01000001">
    <property type="protein sequence ID" value="KNZ71015.1"/>
    <property type="molecule type" value="Genomic_DNA"/>
</dbReference>
<evidence type="ECO:0000256" key="1">
    <source>
        <dbReference type="ARBA" id="ARBA00005010"/>
    </source>
</evidence>
<accession>A0A0L6W670</accession>
<dbReference type="InterPro" id="IPR036291">
    <property type="entry name" value="NAD(P)-bd_dom_sf"/>
</dbReference>
<dbReference type="Gene3D" id="1.10.8.610">
    <property type="entry name" value="SirC, precorrin-2 dehydrogenase, C-terminal helical domain-like"/>
    <property type="match status" value="1"/>
</dbReference>
<dbReference type="Gene3D" id="3.40.50.720">
    <property type="entry name" value="NAD(P)-binding Rossmann-like Domain"/>
    <property type="match status" value="1"/>
</dbReference>
<comment type="pathway">
    <text evidence="1">Porphyrin-containing compound metabolism; siroheme biosynthesis; sirohydrochlorin from precorrin-2: step 1/1.</text>
</comment>
<organism evidence="9 10">
    <name type="scientific">Thermincola ferriacetica</name>
    <dbReference type="NCBI Taxonomy" id="281456"/>
    <lineage>
        <taxon>Bacteria</taxon>
        <taxon>Bacillati</taxon>
        <taxon>Bacillota</taxon>
        <taxon>Clostridia</taxon>
        <taxon>Eubacteriales</taxon>
        <taxon>Thermincolaceae</taxon>
        <taxon>Thermincola</taxon>
    </lineage>
</organism>
<evidence type="ECO:0000313" key="10">
    <source>
        <dbReference type="Proteomes" id="UP000037175"/>
    </source>
</evidence>
<dbReference type="Proteomes" id="UP000037175">
    <property type="component" value="Unassembled WGS sequence"/>
</dbReference>
<dbReference type="PANTHER" id="PTHR35330">
    <property type="entry name" value="SIROHEME BIOSYNTHESIS PROTEIN MET8"/>
    <property type="match status" value="1"/>
</dbReference>
<comment type="caution">
    <text evidence="9">The sequence shown here is derived from an EMBL/GenBank/DDBJ whole genome shotgun (WGS) entry which is preliminary data.</text>
</comment>
<keyword evidence="5" id="KW-0627">Porphyrin biosynthesis</keyword>
<dbReference type="AlphaFoldDB" id="A0A0L6W670"/>
<dbReference type="SUPFAM" id="SSF51735">
    <property type="entry name" value="NAD(P)-binding Rossmann-fold domains"/>
    <property type="match status" value="1"/>
</dbReference>